<comment type="caution">
    <text evidence="2">The sequence shown here is derived from an EMBL/GenBank/DDBJ whole genome shotgun (WGS) entry which is preliminary data.</text>
</comment>
<reference evidence="2" key="1">
    <citation type="submission" date="2023-06" db="EMBL/GenBank/DDBJ databases">
        <title>Genome-scale phylogeny and comparative genomics of the fungal order Sordariales.</title>
        <authorList>
            <consortium name="Lawrence Berkeley National Laboratory"/>
            <person name="Hensen N."/>
            <person name="Bonometti L."/>
            <person name="Westerberg I."/>
            <person name="Brannstrom I.O."/>
            <person name="Guillou S."/>
            <person name="Cros-Aarteil S."/>
            <person name="Calhoun S."/>
            <person name="Haridas S."/>
            <person name="Kuo A."/>
            <person name="Mondo S."/>
            <person name="Pangilinan J."/>
            <person name="Riley R."/>
            <person name="Labutti K."/>
            <person name="Andreopoulos B."/>
            <person name="Lipzen A."/>
            <person name="Chen C."/>
            <person name="Yanf M."/>
            <person name="Daum C."/>
            <person name="Ng V."/>
            <person name="Clum A."/>
            <person name="Steindorff A."/>
            <person name="Ohm R."/>
            <person name="Martin F."/>
            <person name="Silar P."/>
            <person name="Natvig D."/>
            <person name="Lalanne C."/>
            <person name="Gautier V."/>
            <person name="Ament-Velasquez S.L."/>
            <person name="Kruys A."/>
            <person name="Hutchinson M.I."/>
            <person name="Powell A.J."/>
            <person name="Barry K."/>
            <person name="Miller A.N."/>
            <person name="Grigoriev I.V."/>
            <person name="Debuchy R."/>
            <person name="Gladieux P."/>
            <person name="Thoren M.H."/>
            <person name="Johannesson H."/>
        </authorList>
    </citation>
    <scope>NUCLEOTIDE SEQUENCE</scope>
    <source>
        <strain evidence="2">SMH4607-1</strain>
    </source>
</reference>
<evidence type="ECO:0000256" key="1">
    <source>
        <dbReference type="SAM" id="MobiDB-lite"/>
    </source>
</evidence>
<gene>
    <name evidence="2" type="ORF">B0H67DRAFT_558777</name>
</gene>
<keyword evidence="3" id="KW-1185">Reference proteome</keyword>
<dbReference type="AlphaFoldDB" id="A0AA40DFN3"/>
<dbReference type="EMBL" id="JAUKUA010000010">
    <property type="protein sequence ID" value="KAK0701315.1"/>
    <property type="molecule type" value="Genomic_DNA"/>
</dbReference>
<organism evidence="2 3">
    <name type="scientific">Lasiosphaeris hirsuta</name>
    <dbReference type="NCBI Taxonomy" id="260670"/>
    <lineage>
        <taxon>Eukaryota</taxon>
        <taxon>Fungi</taxon>
        <taxon>Dikarya</taxon>
        <taxon>Ascomycota</taxon>
        <taxon>Pezizomycotina</taxon>
        <taxon>Sordariomycetes</taxon>
        <taxon>Sordariomycetidae</taxon>
        <taxon>Sordariales</taxon>
        <taxon>Lasiosphaeriaceae</taxon>
        <taxon>Lasiosphaeris</taxon>
    </lineage>
</organism>
<name>A0AA40DFN3_9PEZI</name>
<evidence type="ECO:0000313" key="2">
    <source>
        <dbReference type="EMBL" id="KAK0701315.1"/>
    </source>
</evidence>
<feature type="compositionally biased region" description="Polar residues" evidence="1">
    <location>
        <begin position="124"/>
        <end position="134"/>
    </location>
</feature>
<feature type="region of interest" description="Disordered" evidence="1">
    <location>
        <begin position="120"/>
        <end position="141"/>
    </location>
</feature>
<dbReference type="Proteomes" id="UP001172102">
    <property type="component" value="Unassembled WGS sequence"/>
</dbReference>
<evidence type="ECO:0000313" key="3">
    <source>
        <dbReference type="Proteomes" id="UP001172102"/>
    </source>
</evidence>
<accession>A0AA40DFN3</accession>
<sequence>MARSLRLGLAFASVAVLAMNIYWQNRQKWRFLPTVIYLSSPDEARKIAEAILHERVTTHRPTLKPHNCKDRMPVAYHLQGRLARLAPTDCPPLARPACVPTARLNWPAAARPACVPIAQRRARQGTSRGTSQGTHKPGPARVSPRAVAALWANPVQMAGPAAGPVGVPEKGSYRVDRPFIAFLYDLSDLNRSNSVELSVQLTAIDYD</sequence>
<proteinExistence type="predicted"/>
<protein>
    <submittedName>
        <fullName evidence="2">Uncharacterized protein</fullName>
    </submittedName>
</protein>